<gene>
    <name evidence="2" type="ORF">CALCODRAFT_193924</name>
</gene>
<dbReference type="EMBL" id="KV424191">
    <property type="protein sequence ID" value="KZT50308.1"/>
    <property type="molecule type" value="Genomic_DNA"/>
</dbReference>
<dbReference type="OrthoDB" id="2972126at2759"/>
<dbReference type="AlphaFoldDB" id="A0A165C6B7"/>
<feature type="region of interest" description="Disordered" evidence="1">
    <location>
        <begin position="148"/>
        <end position="173"/>
    </location>
</feature>
<dbReference type="InParanoid" id="A0A165C6B7"/>
<feature type="region of interest" description="Disordered" evidence="1">
    <location>
        <begin position="40"/>
        <end position="63"/>
    </location>
</feature>
<dbReference type="Proteomes" id="UP000076842">
    <property type="component" value="Unassembled WGS sequence"/>
</dbReference>
<dbReference type="SUPFAM" id="SSF51905">
    <property type="entry name" value="FAD/NAD(P)-binding domain"/>
    <property type="match status" value="1"/>
</dbReference>
<reference evidence="2 3" key="1">
    <citation type="journal article" date="2016" name="Mol. Biol. Evol.">
        <title>Comparative Genomics of Early-Diverging Mushroom-Forming Fungi Provides Insights into the Origins of Lignocellulose Decay Capabilities.</title>
        <authorList>
            <person name="Nagy L.G."/>
            <person name="Riley R."/>
            <person name="Tritt A."/>
            <person name="Adam C."/>
            <person name="Daum C."/>
            <person name="Floudas D."/>
            <person name="Sun H."/>
            <person name="Yadav J.S."/>
            <person name="Pangilinan J."/>
            <person name="Larsson K.H."/>
            <person name="Matsuura K."/>
            <person name="Barry K."/>
            <person name="Labutti K."/>
            <person name="Kuo R."/>
            <person name="Ohm R.A."/>
            <person name="Bhattacharya S.S."/>
            <person name="Shirouzu T."/>
            <person name="Yoshinaga Y."/>
            <person name="Martin F.M."/>
            <person name="Grigoriev I.V."/>
            <person name="Hibbett D.S."/>
        </authorList>
    </citation>
    <scope>NUCLEOTIDE SEQUENCE [LARGE SCALE GENOMIC DNA]</scope>
    <source>
        <strain evidence="2 3">HHB12733</strain>
    </source>
</reference>
<proteinExistence type="predicted"/>
<protein>
    <submittedName>
        <fullName evidence="2">Uncharacterized protein</fullName>
    </submittedName>
</protein>
<name>A0A165C6B7_9BASI</name>
<evidence type="ECO:0000313" key="2">
    <source>
        <dbReference type="EMBL" id="KZT50308.1"/>
    </source>
</evidence>
<dbReference type="InterPro" id="IPR036188">
    <property type="entry name" value="FAD/NAD-bd_sf"/>
</dbReference>
<organism evidence="2 3">
    <name type="scientific">Calocera cornea HHB12733</name>
    <dbReference type="NCBI Taxonomy" id="1353952"/>
    <lineage>
        <taxon>Eukaryota</taxon>
        <taxon>Fungi</taxon>
        <taxon>Dikarya</taxon>
        <taxon>Basidiomycota</taxon>
        <taxon>Agaricomycotina</taxon>
        <taxon>Dacrymycetes</taxon>
        <taxon>Dacrymycetales</taxon>
        <taxon>Dacrymycetaceae</taxon>
        <taxon>Calocera</taxon>
    </lineage>
</organism>
<evidence type="ECO:0000256" key="1">
    <source>
        <dbReference type="SAM" id="MobiDB-lite"/>
    </source>
</evidence>
<dbReference type="PRINTS" id="PR00420">
    <property type="entry name" value="RNGMNOXGNASE"/>
</dbReference>
<accession>A0A165C6B7</accession>
<sequence>MPFSAHALPSSAALASALAPHAPDPESQSVALQSIDKEILSAEKGQDPSTRAARASGGSNSDRRKVCKKLEQLVVLVRARHEKSRDPRDLDKAVELAAELVHYTVLSDAERPTRTHTLASLLGTRFQLFQQAPDLDRSIHHYASILDPSSPASFTGQHPQGHKRGGSGAEGAGAGRETWMFEYSQRLAERYEARGAESDLFRAEALCRAALEQKGLDGTALAERQSHLAYLLQYKIQTLARRDPPEISMPDMLLCIGLAKQALARLPPSDPRRTMYRLRLATYLNTSFKYTGNSAHLDEAISIFDDEFPEFLDTDVNGNAPTPPLSRSSTLTGSTGSGMTPPPAPKQDPSKPYHLRAAAQNLLARYTTKKDPRDLERATTMYRRALLFLLSLHAQNQNQNQSGESESHASAHPLWEDLSLGLLDCLDRSGRKRLNVVISGGGPVGQTLAMSIALQSVERSMVIGGPAVKVTLYESRLMPDGKGGVRWRGADDTPPNTRRQQVITLQDAVIGNYDKAGIPWSRVVWNETLNPDGGERVWPTSRQVPIRQVEDTITAYVQSTKFLRSTVEYKAGSMDAETFDTIRPWCDLFIGADGAGNKSFTINHPEFRFSRTTYVEEQMDRALGVFVDIKGPKRQQAKNVFLTIAQTIYLLNSNYGTLGYLNIRLPGHYMNSMGDNETLESLANSDSILKRRVAFVIKGGLAMFDLPEKDVHAINRIELPMSNSTRYLATANRNPNPNPREAPGRNSTFPVVLAGDAAIKFNFWPGRGANSGLIGAFGLTTTLYDILPTIRPGQSIPVERFMLQVGLLSTLQVREHEGRGGYIQSIGIDQRYEDVFGPQ</sequence>
<keyword evidence="3" id="KW-1185">Reference proteome</keyword>
<feature type="region of interest" description="Disordered" evidence="1">
    <location>
        <begin position="314"/>
        <end position="352"/>
    </location>
</feature>
<feature type="compositionally biased region" description="Low complexity" evidence="1">
    <location>
        <begin position="325"/>
        <end position="339"/>
    </location>
</feature>
<evidence type="ECO:0000313" key="3">
    <source>
        <dbReference type="Proteomes" id="UP000076842"/>
    </source>
</evidence>